<protein>
    <submittedName>
        <fullName evidence="5">HTH-type transcriptional regulator BetI</fullName>
    </submittedName>
</protein>
<reference evidence="5 6" key="1">
    <citation type="submission" date="2021-08" db="EMBL/GenBank/DDBJ databases">
        <authorList>
            <person name="Peeters C."/>
        </authorList>
    </citation>
    <scope>NUCLEOTIDE SEQUENCE [LARGE SCALE GENOMIC DNA]</scope>
    <source>
        <strain evidence="5 6">LMG 23994</strain>
    </source>
</reference>
<dbReference type="Gene3D" id="1.10.357.10">
    <property type="entry name" value="Tetracycline Repressor, domain 2"/>
    <property type="match status" value="1"/>
</dbReference>
<feature type="domain" description="HTH tetR-type" evidence="4">
    <location>
        <begin position="40"/>
        <end position="100"/>
    </location>
</feature>
<dbReference type="PRINTS" id="PR00455">
    <property type="entry name" value="HTHTETR"/>
</dbReference>
<feature type="DNA-binding region" description="H-T-H motif" evidence="2">
    <location>
        <begin position="63"/>
        <end position="82"/>
    </location>
</feature>
<evidence type="ECO:0000313" key="6">
    <source>
        <dbReference type="Proteomes" id="UP000701702"/>
    </source>
</evidence>
<evidence type="ECO:0000256" key="3">
    <source>
        <dbReference type="SAM" id="MobiDB-lite"/>
    </source>
</evidence>
<dbReference type="InterPro" id="IPR001647">
    <property type="entry name" value="HTH_TetR"/>
</dbReference>
<keyword evidence="1 2" id="KW-0238">DNA-binding</keyword>
<evidence type="ECO:0000256" key="1">
    <source>
        <dbReference type="ARBA" id="ARBA00023125"/>
    </source>
</evidence>
<dbReference type="InterPro" id="IPR009057">
    <property type="entry name" value="Homeodomain-like_sf"/>
</dbReference>
<dbReference type="InterPro" id="IPR036271">
    <property type="entry name" value="Tet_transcr_reg_TetR-rel_C_sf"/>
</dbReference>
<dbReference type="EMBL" id="CAJZAF010000001">
    <property type="protein sequence ID" value="CAG9163603.1"/>
    <property type="molecule type" value="Genomic_DNA"/>
</dbReference>
<feature type="region of interest" description="Disordered" evidence="3">
    <location>
        <begin position="10"/>
        <end position="43"/>
    </location>
</feature>
<name>A0ABN7XS84_9BURK</name>
<dbReference type="Proteomes" id="UP000701702">
    <property type="component" value="Unassembled WGS sequence"/>
</dbReference>
<accession>A0ABN7XS84</accession>
<dbReference type="Pfam" id="PF00440">
    <property type="entry name" value="TetR_N"/>
    <property type="match status" value="1"/>
</dbReference>
<comment type="caution">
    <text evidence="5">The sequence shown here is derived from an EMBL/GenBank/DDBJ whole genome shotgun (WGS) entry which is preliminary data.</text>
</comment>
<dbReference type="SUPFAM" id="SSF46689">
    <property type="entry name" value="Homeodomain-like"/>
    <property type="match status" value="1"/>
</dbReference>
<gene>
    <name evidence="5" type="primary">betI_1</name>
    <name evidence="5" type="ORF">LMG23994_00181</name>
</gene>
<organism evidence="5 6">
    <name type="scientific">Cupriavidus pinatubonensis</name>
    <dbReference type="NCBI Taxonomy" id="248026"/>
    <lineage>
        <taxon>Bacteria</taxon>
        <taxon>Pseudomonadati</taxon>
        <taxon>Pseudomonadota</taxon>
        <taxon>Betaproteobacteria</taxon>
        <taxon>Burkholderiales</taxon>
        <taxon>Burkholderiaceae</taxon>
        <taxon>Cupriavidus</taxon>
    </lineage>
</organism>
<evidence type="ECO:0000313" key="5">
    <source>
        <dbReference type="EMBL" id="CAG9163603.1"/>
    </source>
</evidence>
<dbReference type="PANTHER" id="PTHR30055">
    <property type="entry name" value="HTH-TYPE TRANSCRIPTIONAL REGULATOR RUTR"/>
    <property type="match status" value="1"/>
</dbReference>
<dbReference type="InterPro" id="IPR050109">
    <property type="entry name" value="HTH-type_TetR-like_transc_reg"/>
</dbReference>
<evidence type="ECO:0000259" key="4">
    <source>
        <dbReference type="PROSITE" id="PS50977"/>
    </source>
</evidence>
<dbReference type="PROSITE" id="PS50977">
    <property type="entry name" value="HTH_TETR_2"/>
    <property type="match status" value="1"/>
</dbReference>
<dbReference type="RefSeq" id="WP_376990903.1">
    <property type="nucleotide sequence ID" value="NZ_CAJZAF010000001.1"/>
</dbReference>
<keyword evidence="6" id="KW-1185">Reference proteome</keyword>
<evidence type="ECO:0000256" key="2">
    <source>
        <dbReference type="PROSITE-ProRule" id="PRU00335"/>
    </source>
</evidence>
<proteinExistence type="predicted"/>
<sequence length="245" mass="26300">MLSLTEILIRPMPPDRPAPRKTTKLRAERRGPGRPSAGNPGQRDQLLDAATELFARHGVAATSIRAIAEHAGVTPALVHYYFRDRDQLLDAIVEERLQQLVDAIFTPSTTPEDPVAMLVGLASRLIRVAAATPWFPGLWIREVAGVDGLLRERVLNRFALQRAGALSAPLAAAIAGGKLNPGLEPTLVMPSLVGLTLLPLATTHIWQRLPGAEHIDTDALVRHVSTLLTHGLAPTAPAPRDGASD</sequence>
<dbReference type="SUPFAM" id="SSF48498">
    <property type="entry name" value="Tetracyclin repressor-like, C-terminal domain"/>
    <property type="match status" value="1"/>
</dbReference>
<dbReference type="PANTHER" id="PTHR30055:SF226">
    <property type="entry name" value="HTH-TYPE TRANSCRIPTIONAL REGULATOR PKSA"/>
    <property type="match status" value="1"/>
</dbReference>